<evidence type="ECO:0000313" key="11">
    <source>
        <dbReference type="Proteomes" id="UP001164286"/>
    </source>
</evidence>
<dbReference type="PROSITE" id="PS51826">
    <property type="entry name" value="PSBD"/>
    <property type="match status" value="1"/>
</dbReference>
<dbReference type="InterPro" id="IPR045257">
    <property type="entry name" value="E2/Pdx1"/>
</dbReference>
<evidence type="ECO:0000256" key="3">
    <source>
        <dbReference type="ARBA" id="ARBA00022823"/>
    </source>
</evidence>
<organism evidence="10 11">
    <name type="scientific">Dioszegia hungarica</name>
    <dbReference type="NCBI Taxonomy" id="4972"/>
    <lineage>
        <taxon>Eukaryota</taxon>
        <taxon>Fungi</taxon>
        <taxon>Dikarya</taxon>
        <taxon>Basidiomycota</taxon>
        <taxon>Agaricomycotina</taxon>
        <taxon>Tremellomycetes</taxon>
        <taxon>Tremellales</taxon>
        <taxon>Bulleribasidiaceae</taxon>
        <taxon>Dioszegia</taxon>
    </lineage>
</organism>
<evidence type="ECO:0000256" key="6">
    <source>
        <dbReference type="RuleBase" id="RU361137"/>
    </source>
</evidence>
<accession>A0AA38H116</accession>
<dbReference type="PROSITE" id="PS50968">
    <property type="entry name" value="BIOTINYL_LIPOYL"/>
    <property type="match status" value="1"/>
</dbReference>
<dbReference type="InterPro" id="IPR004167">
    <property type="entry name" value="PSBD"/>
</dbReference>
<dbReference type="NCBIfam" id="TIGR01349">
    <property type="entry name" value="PDHac_trf_mito"/>
    <property type="match status" value="1"/>
</dbReference>
<gene>
    <name evidence="10" type="ORF">MKK02DRAFT_35599</name>
</gene>
<dbReference type="Gene3D" id="3.30.559.10">
    <property type="entry name" value="Chloramphenicol acetyltransferase-like domain"/>
    <property type="match status" value="1"/>
</dbReference>
<evidence type="ECO:0000259" key="8">
    <source>
        <dbReference type="PROSITE" id="PS50968"/>
    </source>
</evidence>
<evidence type="ECO:0000256" key="1">
    <source>
        <dbReference type="ARBA" id="ARBA00007317"/>
    </source>
</evidence>
<name>A0AA38H116_9TREE</name>
<feature type="domain" description="Peripheral subunit-binding (PSBD)" evidence="9">
    <location>
        <begin position="227"/>
        <end position="264"/>
    </location>
</feature>
<dbReference type="PANTHER" id="PTHR23151">
    <property type="entry name" value="DIHYDROLIPOAMIDE ACETYL/SUCCINYL-TRANSFERASE-RELATED"/>
    <property type="match status" value="1"/>
</dbReference>
<dbReference type="InterPro" id="IPR006257">
    <property type="entry name" value="LAT1"/>
</dbReference>
<dbReference type="Gene3D" id="4.10.320.10">
    <property type="entry name" value="E3-binding domain"/>
    <property type="match status" value="1"/>
</dbReference>
<evidence type="ECO:0000256" key="7">
    <source>
        <dbReference type="SAM" id="MobiDB-lite"/>
    </source>
</evidence>
<dbReference type="InterPro" id="IPR011053">
    <property type="entry name" value="Single_hybrid_motif"/>
</dbReference>
<dbReference type="GO" id="GO:0005739">
    <property type="term" value="C:mitochondrion"/>
    <property type="evidence" value="ECO:0007669"/>
    <property type="project" value="UniProtKB-SubCell"/>
</dbReference>
<evidence type="ECO:0000256" key="2">
    <source>
        <dbReference type="ARBA" id="ARBA00022679"/>
    </source>
</evidence>
<evidence type="ECO:0000259" key="9">
    <source>
        <dbReference type="PROSITE" id="PS51826"/>
    </source>
</evidence>
<feature type="region of interest" description="Disordered" evidence="7">
    <location>
        <begin position="129"/>
        <end position="225"/>
    </location>
</feature>
<comment type="cofactor">
    <cofactor evidence="6">
        <name>(R)-lipoate</name>
        <dbReference type="ChEBI" id="CHEBI:83088"/>
    </cofactor>
    <text evidence="6">Binds 1 lipoyl cofactor covalently.</text>
</comment>
<comment type="similarity">
    <text evidence="1 6">Belongs to the 2-oxoacid dehydrogenase family.</text>
</comment>
<feature type="compositionally biased region" description="Low complexity" evidence="7">
    <location>
        <begin position="264"/>
        <end position="283"/>
    </location>
</feature>
<dbReference type="Gene3D" id="2.40.50.100">
    <property type="match status" value="1"/>
</dbReference>
<dbReference type="Proteomes" id="UP001164286">
    <property type="component" value="Unassembled WGS sequence"/>
</dbReference>
<dbReference type="InterPro" id="IPR000089">
    <property type="entry name" value="Biotin_lipoyl"/>
</dbReference>
<protein>
    <recommendedName>
        <fullName evidence="6">Acetyltransferase component of pyruvate dehydrogenase complex</fullName>
        <ecNumber evidence="6">2.3.1.12</ecNumber>
    </recommendedName>
</protein>
<dbReference type="SUPFAM" id="SSF47005">
    <property type="entry name" value="Peripheral subunit-binding domain of 2-oxo acid dehydrogenase complex"/>
    <property type="match status" value="1"/>
</dbReference>
<feature type="region of interest" description="Disordered" evidence="7">
    <location>
        <begin position="242"/>
        <end position="306"/>
    </location>
</feature>
<dbReference type="AlphaFoldDB" id="A0AA38H116"/>
<dbReference type="InterPro" id="IPR023213">
    <property type="entry name" value="CAT-like_dom_sf"/>
</dbReference>
<comment type="subcellular location">
    <subcellularLocation>
        <location evidence="6">Mitochondrion</location>
    </subcellularLocation>
</comment>
<evidence type="ECO:0000256" key="5">
    <source>
        <dbReference type="ARBA" id="ARBA00023315"/>
    </source>
</evidence>
<reference evidence="10" key="1">
    <citation type="journal article" date="2022" name="G3 (Bethesda)">
        <title>High quality genome of the basidiomycete yeast Dioszegia hungarica PDD-24b-2 isolated from cloud water.</title>
        <authorList>
            <person name="Jarrige D."/>
            <person name="Haridas S."/>
            <person name="Bleykasten-Grosshans C."/>
            <person name="Joly M."/>
            <person name="Nadalig T."/>
            <person name="Sancelme M."/>
            <person name="Vuilleumier S."/>
            <person name="Grigoriev I.V."/>
            <person name="Amato P."/>
            <person name="Bringel F."/>
        </authorList>
    </citation>
    <scope>NUCLEOTIDE SEQUENCE</scope>
    <source>
        <strain evidence="10">PDD-24b-2</strain>
    </source>
</reference>
<evidence type="ECO:0000256" key="4">
    <source>
        <dbReference type="ARBA" id="ARBA00022946"/>
    </source>
</evidence>
<feature type="domain" description="Lipoyl-binding" evidence="8">
    <location>
        <begin position="35"/>
        <end position="111"/>
    </location>
</feature>
<dbReference type="GO" id="GO:0045254">
    <property type="term" value="C:pyruvate dehydrogenase complex"/>
    <property type="evidence" value="ECO:0007669"/>
    <property type="project" value="UniProtKB-UniRule"/>
</dbReference>
<dbReference type="EC" id="2.3.1.12" evidence="6"/>
<dbReference type="InterPro" id="IPR001078">
    <property type="entry name" value="2-oxoacid_DH_actylTfrase"/>
</dbReference>
<dbReference type="CDD" id="cd06849">
    <property type="entry name" value="lipoyl_domain"/>
    <property type="match status" value="1"/>
</dbReference>
<evidence type="ECO:0000313" key="10">
    <source>
        <dbReference type="EMBL" id="KAI9631790.1"/>
    </source>
</evidence>
<dbReference type="Pfam" id="PF02817">
    <property type="entry name" value="E3_binding"/>
    <property type="match status" value="1"/>
</dbReference>
<keyword evidence="4" id="KW-0809">Transit peptide</keyword>
<dbReference type="InterPro" id="IPR003016">
    <property type="entry name" value="2-oxoA_DH_lipoyl-BS"/>
</dbReference>
<dbReference type="GO" id="GO:0004742">
    <property type="term" value="F:dihydrolipoyllysine-residue acetyltransferase activity"/>
    <property type="evidence" value="ECO:0007669"/>
    <property type="project" value="UniProtKB-UniRule"/>
</dbReference>
<keyword evidence="2 6" id="KW-0808">Transferase</keyword>
<dbReference type="GeneID" id="77728421"/>
<comment type="catalytic activity">
    <reaction evidence="6">
        <text>N(6)-[(R)-dihydrolipoyl]-L-lysyl-[protein] + acetyl-CoA = N(6)-[(R)-S(8)-acetyldihydrolipoyl]-L-lysyl-[protein] + CoA</text>
        <dbReference type="Rhea" id="RHEA:17017"/>
        <dbReference type="Rhea" id="RHEA-COMP:10475"/>
        <dbReference type="Rhea" id="RHEA-COMP:10478"/>
        <dbReference type="ChEBI" id="CHEBI:57287"/>
        <dbReference type="ChEBI" id="CHEBI:57288"/>
        <dbReference type="ChEBI" id="CHEBI:83100"/>
        <dbReference type="ChEBI" id="CHEBI:83111"/>
        <dbReference type="EC" id="2.3.1.12"/>
    </reaction>
</comment>
<keyword evidence="5 6" id="KW-0012">Acyltransferase</keyword>
<dbReference type="RefSeq" id="XP_052941567.1">
    <property type="nucleotide sequence ID" value="XM_053089216.1"/>
</dbReference>
<dbReference type="EMBL" id="JAKWFO010000016">
    <property type="protein sequence ID" value="KAI9631790.1"/>
    <property type="molecule type" value="Genomic_DNA"/>
</dbReference>
<feature type="compositionally biased region" description="Low complexity" evidence="7">
    <location>
        <begin position="142"/>
        <end position="182"/>
    </location>
</feature>
<dbReference type="SUPFAM" id="SSF51230">
    <property type="entry name" value="Single hybrid motif"/>
    <property type="match status" value="1"/>
</dbReference>
<keyword evidence="3 6" id="KW-0450">Lipoyl</keyword>
<dbReference type="GO" id="GO:0006086">
    <property type="term" value="P:pyruvate decarboxylation to acetyl-CoA"/>
    <property type="evidence" value="ECO:0007669"/>
    <property type="project" value="InterPro"/>
</dbReference>
<dbReference type="Pfam" id="PF00364">
    <property type="entry name" value="Biotin_lipoyl"/>
    <property type="match status" value="1"/>
</dbReference>
<dbReference type="PANTHER" id="PTHR23151:SF90">
    <property type="entry name" value="DIHYDROLIPOYLLYSINE-RESIDUE ACETYLTRANSFERASE COMPONENT OF PYRUVATE DEHYDROGENASE COMPLEX, MITOCHONDRIAL-RELATED"/>
    <property type="match status" value="1"/>
</dbReference>
<sequence length="527" mass="54470">MMSFAQVAKRGVVGGLRQQVLAKRAFHPSPRSSALSKFAMPAMSPTMTEGGIASWKKQEGDSFTAGDVLVEIETDKATIDVEAQDDGVLVKIISNDGAKSIQVGTPIAILGEEGDDASGADALIAEGADAASAPPPKKGEESSSASSSSSSGTASGGTDSTPTSAEPKSETGSGSSKSTAASQKDASQAGGAPALATPADETKYGSGNAGTGAQKAPELGGDKPKFFASPLARKIALEKGVPLGSVKGTGPEGRITKDDVQKYSGGSASGTTTSANATTPTSGKSATPGQAAPVAPAEYTDIPTTSMRKTIGKRLTESKQQLPHYYLTVEVNMDRVMKLRQMFNKAGEGKTKLSVNDFIVKAAALALAEVPEANSAWLGDVIRQYKRADICVAVATPNGLITPIIKDCGAKGLAAISAETKALAGRARESKLKPEEYQGGTFTISNLGMFGINDFTAIINPPQSCILAIGATKTQMEVDASEEKGWKAVQVMRATLSSDHRTVDGAVGARWLKAFKEYLEQPLTFML</sequence>
<comment type="caution">
    <text evidence="10">The sequence shown here is derived from an EMBL/GenBank/DDBJ whole genome shotgun (WGS) entry which is preliminary data.</text>
</comment>
<dbReference type="InterPro" id="IPR036625">
    <property type="entry name" value="E3-bd_dom_sf"/>
</dbReference>
<dbReference type="FunFam" id="3.30.559.10:FF:000003">
    <property type="entry name" value="Acetyltransferase component of pyruvate dehydrogenase complex"/>
    <property type="match status" value="1"/>
</dbReference>
<dbReference type="Pfam" id="PF00198">
    <property type="entry name" value="2-oxoacid_dh"/>
    <property type="match status" value="1"/>
</dbReference>
<dbReference type="SUPFAM" id="SSF52777">
    <property type="entry name" value="CoA-dependent acyltransferases"/>
    <property type="match status" value="1"/>
</dbReference>
<keyword evidence="11" id="KW-1185">Reference proteome</keyword>
<proteinExistence type="inferred from homology"/>
<comment type="function">
    <text evidence="6">The pyruvate dehydrogenase complex catalyzes the overall conversion of pyruvate to acetyl-CoA and CO(2).</text>
</comment>
<dbReference type="PROSITE" id="PS00189">
    <property type="entry name" value="LIPOYL"/>
    <property type="match status" value="1"/>
</dbReference>
<dbReference type="FunFam" id="2.40.50.100:FF:000010">
    <property type="entry name" value="Acetyltransferase component of pyruvate dehydrogenase complex"/>
    <property type="match status" value="1"/>
</dbReference>